<name>A0A412FRY7_9FIRM</name>
<accession>A0A412FRY7</accession>
<dbReference type="Pfam" id="PF03009">
    <property type="entry name" value="GDPD"/>
    <property type="match status" value="1"/>
</dbReference>
<sequence length="331" mass="38798">MKKLLVLAISILVLTAFGSFAFILFNNIYKDEGNFDDRRDNAPVVNVDETEQVLKITSDVGELVEDWNHTYRVMAHALGGIDNYDYTNSLEAFYQNYNEGTRLFEIDLDTTSDGGICLIHTWEDFRNKLTDIGGDWPMSTEEFKKAKIHGKYKTVMFKDLLELMNEIPDFYIIIDSKTFDIEGSEVMYNKMIEEVDSVNPELINRIIPQAYTPDMYVFLDENYDFNKIIFTLYHYYVDSDGQKIYQFVKEHKVPVVVMHMDNEWATKVITDIYAYAEMQDYEDQFTIYIHTVNQIDKALKIINDNHFFGVYSDFITEEALQQTILHEKDLN</sequence>
<proteinExistence type="predicted"/>
<dbReference type="Gene3D" id="3.20.20.190">
    <property type="entry name" value="Phosphatidylinositol (PI) phosphodiesterase"/>
    <property type="match status" value="1"/>
</dbReference>
<dbReference type="GeneID" id="83016419"/>
<dbReference type="SUPFAM" id="SSF51695">
    <property type="entry name" value="PLC-like phosphodiesterases"/>
    <property type="match status" value="1"/>
</dbReference>
<comment type="caution">
    <text evidence="2">The sequence shown here is derived from an EMBL/GenBank/DDBJ whole genome shotgun (WGS) entry which is preliminary data.</text>
</comment>
<feature type="domain" description="GP-PDE" evidence="1">
    <location>
        <begin position="87"/>
        <end position="263"/>
    </location>
</feature>
<dbReference type="GO" id="GO:0006629">
    <property type="term" value="P:lipid metabolic process"/>
    <property type="evidence" value="ECO:0007669"/>
    <property type="project" value="InterPro"/>
</dbReference>
<dbReference type="AlphaFoldDB" id="A0A412FRY7"/>
<dbReference type="InterPro" id="IPR030395">
    <property type="entry name" value="GP_PDE_dom"/>
</dbReference>
<dbReference type="RefSeq" id="WP_117895680.1">
    <property type="nucleotide sequence ID" value="NZ_CABJCV010000019.1"/>
</dbReference>
<evidence type="ECO:0000313" key="3">
    <source>
        <dbReference type="Proteomes" id="UP000284178"/>
    </source>
</evidence>
<protein>
    <recommendedName>
        <fullName evidence="1">GP-PDE domain-containing protein</fullName>
    </recommendedName>
</protein>
<evidence type="ECO:0000259" key="1">
    <source>
        <dbReference type="Pfam" id="PF03009"/>
    </source>
</evidence>
<organism evidence="2 3">
    <name type="scientific">Holdemania filiformis</name>
    <dbReference type="NCBI Taxonomy" id="61171"/>
    <lineage>
        <taxon>Bacteria</taxon>
        <taxon>Bacillati</taxon>
        <taxon>Bacillota</taxon>
        <taxon>Erysipelotrichia</taxon>
        <taxon>Erysipelotrichales</taxon>
        <taxon>Erysipelotrichaceae</taxon>
        <taxon>Holdemania</taxon>
    </lineage>
</organism>
<dbReference type="Proteomes" id="UP000284178">
    <property type="component" value="Unassembled WGS sequence"/>
</dbReference>
<keyword evidence="3" id="KW-1185">Reference proteome</keyword>
<gene>
    <name evidence="2" type="ORF">DWY25_13540</name>
</gene>
<evidence type="ECO:0000313" key="2">
    <source>
        <dbReference type="EMBL" id="RGR70962.1"/>
    </source>
</evidence>
<dbReference type="EMBL" id="QRUP01000019">
    <property type="protein sequence ID" value="RGR70962.1"/>
    <property type="molecule type" value="Genomic_DNA"/>
</dbReference>
<dbReference type="InterPro" id="IPR017946">
    <property type="entry name" value="PLC-like_Pdiesterase_TIM-brl"/>
</dbReference>
<dbReference type="GO" id="GO:0008081">
    <property type="term" value="F:phosphoric diester hydrolase activity"/>
    <property type="evidence" value="ECO:0007669"/>
    <property type="project" value="InterPro"/>
</dbReference>
<reference evidence="2 3" key="1">
    <citation type="submission" date="2018-08" db="EMBL/GenBank/DDBJ databases">
        <title>A genome reference for cultivated species of the human gut microbiota.</title>
        <authorList>
            <person name="Zou Y."/>
            <person name="Xue W."/>
            <person name="Luo G."/>
        </authorList>
    </citation>
    <scope>NUCLEOTIDE SEQUENCE [LARGE SCALE GENOMIC DNA]</scope>
    <source>
        <strain evidence="2 3">AF24-29</strain>
    </source>
</reference>